<accession>A0A075HDT7</accession>
<protein>
    <submittedName>
        <fullName evidence="1">Uncharacterized protein</fullName>
    </submittedName>
</protein>
<sequence>MEFDASVYDGVTHPDLCRSFGILKDTELKFGFPRIPASTPIVSLIVLSQLSQMSTQ</sequence>
<reference evidence="1" key="1">
    <citation type="journal article" date="2014" name="Genome Biol. Evol.">
        <title>Pangenome evidence for extensive interdomain horizontal transfer affecting lineage core and shell genes in uncultured planktonic thaumarchaeota and euryarchaeota.</title>
        <authorList>
            <person name="Deschamps P."/>
            <person name="Zivanovic Y."/>
            <person name="Moreira D."/>
            <person name="Rodriguez-Valera F."/>
            <person name="Lopez-Garcia P."/>
        </authorList>
    </citation>
    <scope>NUCLEOTIDE SEQUENCE</scope>
</reference>
<proteinExistence type="predicted"/>
<evidence type="ECO:0000313" key="1">
    <source>
        <dbReference type="EMBL" id="AIF12048.1"/>
    </source>
</evidence>
<name>A0A075HDT7_9EURY</name>
<dbReference type="AlphaFoldDB" id="A0A075HDT7"/>
<organism evidence="1">
    <name type="scientific">uncultured marine group II/III euryarchaeote KM3_54_D07</name>
    <dbReference type="NCBI Taxonomy" id="1456460"/>
    <lineage>
        <taxon>Archaea</taxon>
        <taxon>Methanobacteriati</taxon>
        <taxon>Methanobacteriota</taxon>
        <taxon>environmental samples</taxon>
    </lineage>
</organism>
<dbReference type="EMBL" id="KF900935">
    <property type="protein sequence ID" value="AIF12048.1"/>
    <property type="molecule type" value="Genomic_DNA"/>
</dbReference>